<dbReference type="AlphaFoldDB" id="A0A3M9XMZ3"/>
<keyword evidence="2" id="KW-1185">Reference proteome</keyword>
<proteinExistence type="predicted"/>
<protein>
    <submittedName>
        <fullName evidence="1">Uncharacterized protein</fullName>
    </submittedName>
</protein>
<dbReference type="EMBL" id="QWDD01000001">
    <property type="protein sequence ID" value="RNJ49364.1"/>
    <property type="molecule type" value="Genomic_DNA"/>
</dbReference>
<comment type="caution">
    <text evidence="1">The sequence shown here is derived from an EMBL/GenBank/DDBJ whole genome shotgun (WGS) entry which is preliminary data.</text>
</comment>
<accession>A0A3M9XMZ3</accession>
<gene>
    <name evidence="1" type="ORF">D1O30_06890</name>
</gene>
<reference evidence="1 2" key="1">
    <citation type="submission" date="2018-08" db="EMBL/GenBank/DDBJ databases">
        <title>Genome sequence of Methylocystis hirsuta CSC1, a methanotroph able to accumulate PHAs.</title>
        <authorList>
            <person name="Bordel S."/>
            <person name="Rodriguez E."/>
            <person name="Gancedo J."/>
            <person name="Munoz R."/>
        </authorList>
    </citation>
    <scope>NUCLEOTIDE SEQUENCE [LARGE SCALE GENOMIC DNA]</scope>
    <source>
        <strain evidence="1 2">CSC1</strain>
    </source>
</reference>
<name>A0A3M9XMZ3_9HYPH</name>
<sequence length="275" mass="30294">MLRALAVNAMTPQDGDLDVVTMAGDKVFDSMLDPAQFTESKSDLPAVLVYTDEDDTQNVSRATSNGPYIRNVTLRVEVVIGSFDSQVKTGSSVFLVPMTDPQLELRLDLFEQQVRWALLGYQNRPATNAFKKYVVQVQSISSHVQRDENSNNKLAARVLLFKCRINDDCPPPWGFATDPQPHVKKLTEDDFVALSPWLRPMLVAMQASPSMAGVVGALGGQDIPQTYARLLKRVGVDVDAIDPANPNLLAAMNKTQGPDGRVEFRAMWSPSQSTQ</sequence>
<evidence type="ECO:0000313" key="2">
    <source>
        <dbReference type="Proteomes" id="UP000268623"/>
    </source>
</evidence>
<dbReference type="Proteomes" id="UP000268623">
    <property type="component" value="Unassembled WGS sequence"/>
</dbReference>
<organism evidence="1 2">
    <name type="scientific">Methylocystis hirsuta</name>
    <dbReference type="NCBI Taxonomy" id="369798"/>
    <lineage>
        <taxon>Bacteria</taxon>
        <taxon>Pseudomonadati</taxon>
        <taxon>Pseudomonadota</taxon>
        <taxon>Alphaproteobacteria</taxon>
        <taxon>Hyphomicrobiales</taxon>
        <taxon>Methylocystaceae</taxon>
        <taxon>Methylocystis</taxon>
    </lineage>
</organism>
<evidence type="ECO:0000313" key="1">
    <source>
        <dbReference type="EMBL" id="RNJ49364.1"/>
    </source>
</evidence>